<feature type="compositionally biased region" description="Basic and acidic residues" evidence="1">
    <location>
        <begin position="55"/>
        <end position="64"/>
    </location>
</feature>
<feature type="region of interest" description="Disordered" evidence="1">
    <location>
        <begin position="35"/>
        <end position="98"/>
    </location>
</feature>
<evidence type="ECO:0000256" key="1">
    <source>
        <dbReference type="SAM" id="MobiDB-lite"/>
    </source>
</evidence>
<accession>A0A7J6FK57</accession>
<evidence type="ECO:0000313" key="2">
    <source>
        <dbReference type="EMBL" id="KAF4371005.1"/>
    </source>
</evidence>
<reference evidence="2 3" key="1">
    <citation type="journal article" date="2020" name="bioRxiv">
        <title>Sequence and annotation of 42 cannabis genomes reveals extensive copy number variation in cannabinoid synthesis and pathogen resistance genes.</title>
        <authorList>
            <person name="Mckernan K.J."/>
            <person name="Helbert Y."/>
            <person name="Kane L.T."/>
            <person name="Ebling H."/>
            <person name="Zhang L."/>
            <person name="Liu B."/>
            <person name="Eaton Z."/>
            <person name="Mclaughlin S."/>
            <person name="Kingan S."/>
            <person name="Baybayan P."/>
            <person name="Concepcion G."/>
            <person name="Jordan M."/>
            <person name="Riva A."/>
            <person name="Barbazuk W."/>
            <person name="Harkins T."/>
        </authorList>
    </citation>
    <scope>NUCLEOTIDE SEQUENCE [LARGE SCALE GENOMIC DNA]</scope>
    <source>
        <strain evidence="3">cv. Jamaican Lion 4</strain>
        <tissue evidence="2">Leaf</tissue>
    </source>
</reference>
<comment type="caution">
    <text evidence="2">The sequence shown here is derived from an EMBL/GenBank/DDBJ whole genome shotgun (WGS) entry which is preliminary data.</text>
</comment>
<dbReference type="EMBL" id="JAATIQ010000200">
    <property type="protein sequence ID" value="KAF4371005.1"/>
    <property type="molecule type" value="Genomic_DNA"/>
</dbReference>
<organism evidence="2 3">
    <name type="scientific">Cannabis sativa</name>
    <name type="common">Hemp</name>
    <name type="synonym">Marijuana</name>
    <dbReference type="NCBI Taxonomy" id="3483"/>
    <lineage>
        <taxon>Eukaryota</taxon>
        <taxon>Viridiplantae</taxon>
        <taxon>Streptophyta</taxon>
        <taxon>Embryophyta</taxon>
        <taxon>Tracheophyta</taxon>
        <taxon>Spermatophyta</taxon>
        <taxon>Magnoliopsida</taxon>
        <taxon>eudicotyledons</taxon>
        <taxon>Gunneridae</taxon>
        <taxon>Pentapetalae</taxon>
        <taxon>rosids</taxon>
        <taxon>fabids</taxon>
        <taxon>Rosales</taxon>
        <taxon>Cannabaceae</taxon>
        <taxon>Cannabis</taxon>
    </lineage>
</organism>
<keyword evidence="3" id="KW-1185">Reference proteome</keyword>
<name>A0A7J6FK57_CANSA</name>
<sequence length="98" mass="11433">MVSNASFDFNPQVFYSMRHYFARKLAEESLLMENEEENVDVEVQKSTGSIENEENEKAKIEIPQKRKRQGLKPYPTQPTPHRFRFGSSHPSLLSKAQF</sequence>
<feature type="compositionally biased region" description="Polar residues" evidence="1">
    <location>
        <begin position="88"/>
        <end position="98"/>
    </location>
</feature>
<protein>
    <submittedName>
        <fullName evidence="2">Uncharacterized protein</fullName>
    </submittedName>
</protein>
<proteinExistence type="predicted"/>
<gene>
    <name evidence="2" type="ORF">G4B88_031322</name>
</gene>
<dbReference type="AlphaFoldDB" id="A0A7J6FK57"/>
<dbReference type="Proteomes" id="UP000583929">
    <property type="component" value="Unassembled WGS sequence"/>
</dbReference>
<evidence type="ECO:0000313" key="3">
    <source>
        <dbReference type="Proteomes" id="UP000583929"/>
    </source>
</evidence>